<dbReference type="Pfam" id="PF02272">
    <property type="entry name" value="DHHA1"/>
    <property type="match status" value="1"/>
</dbReference>
<evidence type="ECO:0000256" key="3">
    <source>
        <dbReference type="ARBA" id="ARBA00013168"/>
    </source>
</evidence>
<dbReference type="PRINTS" id="PR00980">
    <property type="entry name" value="TRNASYNTHALA"/>
</dbReference>
<dbReference type="SMART" id="SM00863">
    <property type="entry name" value="tRNA_SAD"/>
    <property type="match status" value="1"/>
</dbReference>
<keyword evidence="5" id="KW-0820">tRNA-binding</keyword>
<evidence type="ECO:0000256" key="5">
    <source>
        <dbReference type="ARBA" id="ARBA00022555"/>
    </source>
</evidence>
<dbReference type="Gene3D" id="3.10.310.40">
    <property type="match status" value="1"/>
</dbReference>
<dbReference type="InterPro" id="IPR050058">
    <property type="entry name" value="Ala-tRNA_ligase"/>
</dbReference>
<proteinExistence type="inferred from homology"/>
<evidence type="ECO:0000256" key="13">
    <source>
        <dbReference type="ARBA" id="ARBA00023146"/>
    </source>
</evidence>
<dbReference type="CDD" id="cd00673">
    <property type="entry name" value="AlaRS_core"/>
    <property type="match status" value="1"/>
</dbReference>
<evidence type="ECO:0000256" key="2">
    <source>
        <dbReference type="ARBA" id="ARBA00008226"/>
    </source>
</evidence>
<evidence type="ECO:0000259" key="14">
    <source>
        <dbReference type="PROSITE" id="PS50860"/>
    </source>
</evidence>
<organism evidence="15">
    <name type="scientific">freshwater metagenome</name>
    <dbReference type="NCBI Taxonomy" id="449393"/>
    <lineage>
        <taxon>unclassified sequences</taxon>
        <taxon>metagenomes</taxon>
        <taxon>ecological metagenomes</taxon>
    </lineage>
</organism>
<dbReference type="SUPFAM" id="SSF50447">
    <property type="entry name" value="Translation proteins"/>
    <property type="match status" value="1"/>
</dbReference>
<evidence type="ECO:0000256" key="1">
    <source>
        <dbReference type="ARBA" id="ARBA00001947"/>
    </source>
</evidence>
<reference evidence="15" key="1">
    <citation type="submission" date="2020-05" db="EMBL/GenBank/DDBJ databases">
        <authorList>
            <person name="Chiriac C."/>
            <person name="Salcher M."/>
            <person name="Ghai R."/>
            <person name="Kavagutti S V."/>
        </authorList>
    </citation>
    <scope>NUCLEOTIDE SEQUENCE</scope>
</reference>
<dbReference type="GO" id="GO:0046872">
    <property type="term" value="F:metal ion binding"/>
    <property type="evidence" value="ECO:0007669"/>
    <property type="project" value="UniProtKB-KW"/>
</dbReference>
<dbReference type="InterPro" id="IPR003156">
    <property type="entry name" value="DHHA1_dom"/>
</dbReference>
<evidence type="ECO:0000256" key="10">
    <source>
        <dbReference type="ARBA" id="ARBA00022840"/>
    </source>
</evidence>
<dbReference type="PROSITE" id="PS50860">
    <property type="entry name" value="AA_TRNA_LIGASE_II_ALA"/>
    <property type="match status" value="1"/>
</dbReference>
<evidence type="ECO:0000256" key="7">
    <source>
        <dbReference type="ARBA" id="ARBA00022723"/>
    </source>
</evidence>
<dbReference type="NCBIfam" id="TIGR00344">
    <property type="entry name" value="alaS"/>
    <property type="match status" value="1"/>
</dbReference>
<dbReference type="SUPFAM" id="SSF55186">
    <property type="entry name" value="ThrRS/AlaRS common domain"/>
    <property type="match status" value="1"/>
</dbReference>
<dbReference type="InterPro" id="IPR002318">
    <property type="entry name" value="Ala-tRNA-lgiase_IIc"/>
</dbReference>
<accession>A0A6J6G766</accession>
<dbReference type="GO" id="GO:0004813">
    <property type="term" value="F:alanine-tRNA ligase activity"/>
    <property type="evidence" value="ECO:0007669"/>
    <property type="project" value="UniProtKB-EC"/>
</dbReference>
<feature type="domain" description="Alanyl-transfer RNA synthetases family profile" evidence="14">
    <location>
        <begin position="4"/>
        <end position="698"/>
    </location>
</feature>
<dbReference type="AlphaFoldDB" id="A0A6J6G766"/>
<dbReference type="GO" id="GO:0006419">
    <property type="term" value="P:alanyl-tRNA aminoacylation"/>
    <property type="evidence" value="ECO:0007669"/>
    <property type="project" value="InterPro"/>
</dbReference>
<dbReference type="SUPFAM" id="SSF101353">
    <property type="entry name" value="Putative anticodon-binding domain of alanyl-tRNA synthetase (AlaRS)"/>
    <property type="match status" value="1"/>
</dbReference>
<dbReference type="FunFam" id="3.30.930.10:FF:000004">
    <property type="entry name" value="Alanine--tRNA ligase"/>
    <property type="match status" value="1"/>
</dbReference>
<protein>
    <recommendedName>
        <fullName evidence="4">Alanine--tRNA ligase</fullName>
        <ecNumber evidence="3">6.1.1.7</ecNumber>
    </recommendedName>
</protein>
<dbReference type="Gene3D" id="3.30.930.10">
    <property type="entry name" value="Bira Bifunctional Protein, Domain 2"/>
    <property type="match status" value="1"/>
</dbReference>
<evidence type="ECO:0000256" key="9">
    <source>
        <dbReference type="ARBA" id="ARBA00022833"/>
    </source>
</evidence>
<dbReference type="InterPro" id="IPR023033">
    <property type="entry name" value="Ala_tRNA_ligase_euk/bac"/>
</dbReference>
<evidence type="ECO:0000256" key="12">
    <source>
        <dbReference type="ARBA" id="ARBA00022917"/>
    </source>
</evidence>
<dbReference type="InterPro" id="IPR018165">
    <property type="entry name" value="Ala-tRNA-synth_IIc_core"/>
</dbReference>
<evidence type="ECO:0000256" key="6">
    <source>
        <dbReference type="ARBA" id="ARBA00022598"/>
    </source>
</evidence>
<dbReference type="PANTHER" id="PTHR11777:SF9">
    <property type="entry name" value="ALANINE--TRNA LIGASE, CYTOPLASMIC"/>
    <property type="match status" value="1"/>
</dbReference>
<dbReference type="FunFam" id="3.30.980.10:FF:000004">
    <property type="entry name" value="Alanine--tRNA ligase, cytoplasmic"/>
    <property type="match status" value="1"/>
</dbReference>
<dbReference type="Pfam" id="PF07973">
    <property type="entry name" value="tRNA_SAD"/>
    <property type="match status" value="1"/>
</dbReference>
<dbReference type="InterPro" id="IPR018163">
    <property type="entry name" value="Thr/Ala-tRNA-synth_IIc_edit"/>
</dbReference>
<dbReference type="FunFam" id="3.10.310.40:FF:000001">
    <property type="entry name" value="Alanine--tRNA ligase"/>
    <property type="match status" value="1"/>
</dbReference>
<dbReference type="GO" id="GO:0005524">
    <property type="term" value="F:ATP binding"/>
    <property type="evidence" value="ECO:0007669"/>
    <property type="project" value="UniProtKB-KW"/>
</dbReference>
<dbReference type="PANTHER" id="PTHR11777">
    <property type="entry name" value="ALANYL-TRNA SYNTHETASE"/>
    <property type="match status" value="1"/>
</dbReference>
<evidence type="ECO:0000256" key="8">
    <source>
        <dbReference type="ARBA" id="ARBA00022741"/>
    </source>
</evidence>
<keyword evidence="8" id="KW-0547">Nucleotide-binding</keyword>
<gene>
    <name evidence="15" type="ORF">UFOPK1835_00084</name>
</gene>
<evidence type="ECO:0000256" key="11">
    <source>
        <dbReference type="ARBA" id="ARBA00022884"/>
    </source>
</evidence>
<keyword evidence="6" id="KW-0436">Ligase</keyword>
<dbReference type="EMBL" id="CAEZUP010000002">
    <property type="protein sequence ID" value="CAB4596390.1"/>
    <property type="molecule type" value="Genomic_DNA"/>
</dbReference>
<evidence type="ECO:0000313" key="15">
    <source>
        <dbReference type="EMBL" id="CAB4596390.1"/>
    </source>
</evidence>
<dbReference type="Pfam" id="PF01411">
    <property type="entry name" value="tRNA-synt_2c"/>
    <property type="match status" value="1"/>
</dbReference>
<name>A0A6J6G766_9ZZZZ</name>
<dbReference type="InterPro" id="IPR045864">
    <property type="entry name" value="aa-tRNA-synth_II/BPL/LPL"/>
</dbReference>
<dbReference type="GO" id="GO:0000049">
    <property type="term" value="F:tRNA binding"/>
    <property type="evidence" value="ECO:0007669"/>
    <property type="project" value="UniProtKB-KW"/>
</dbReference>
<dbReference type="Gene3D" id="3.30.54.20">
    <property type="match status" value="1"/>
</dbReference>
<keyword evidence="7" id="KW-0479">Metal-binding</keyword>
<dbReference type="SUPFAM" id="SSF55681">
    <property type="entry name" value="Class II aaRS and biotin synthetases"/>
    <property type="match status" value="1"/>
</dbReference>
<sequence>MNPMTANELRRAFTSFFEARGHTIVPSASLIPHDPDLMFTVAGMVPFKPYFLGEEQPPFTRATTVQKCVRAGGKDSDLEEVGRDARHLSFFEMLGNFSFGDYFKHEAIPMAWDMVTNLFGIDPDRLWVTCHLSDNEAAEIWRDIVGVNPDRIQFLDEDNWWGPPGGPPGPCGPCSEIYVDKGAAYGPDGGPASGADERFLEIWNLVFMQYARDVDGSDTELPKKNIDTGAGLERILGVLQGVDSVFETDVLAPLVETAQRITDTRLGAGDRSDISLRILAEHARTMSFLVSDGVFPSNEGRGYVLRRIIRRAVREAYLLDVGELVTPALVDTTVEVMGDAYPDLVKQHDFVRTVVAREEERFRSTLKSGTALLDAELDKLSDGGQIGGSVAFLLHDTHGFPLELTREIGLERGHDVDQAGFDLEMAEQRRRAKEARKGGPGESAEFFADLATTSGLTEFVGNDAYEIDAVVLGLTDDSVVLDRTPFYAESGGQVGDTGWLTSPTGRARVVETVYGAPGIVRHKVESFEGEFEVGQTVSAAIDADRRDAIRRNHTATHLLHWALREVLGDHVKQQGSLVAPDRLRFDFSHYEALTDDEIRRIEDLVAADVLSNAPARHFETTKDFAEQMGAIAFFGDKYGDIVKVLEAGPHSTELCGGTHVSALGDIGPVKIISEASIGSNIRRLEAVSGMGPIERLRHDEAQIRAAADILGVATDELVDAVERRVAESKELRARIRDLERQAAAGRSGELAELAVDGVVVCRVDGLDRDSLRDLAVAVRDVPGIRAAVLGSAPEGGGVTIVAAVRPDSGLNASVLIADAAKAVKGGGGKSADLAVAGGKDPGALDDALALVRTAAGIA</sequence>
<dbReference type="InterPro" id="IPR012947">
    <property type="entry name" value="tRNA_SAD"/>
</dbReference>
<keyword evidence="9" id="KW-0862">Zinc</keyword>
<dbReference type="HAMAP" id="MF_00036_B">
    <property type="entry name" value="Ala_tRNA_synth_B"/>
    <property type="match status" value="1"/>
</dbReference>
<dbReference type="Gene3D" id="6.10.250.550">
    <property type="match status" value="1"/>
</dbReference>
<dbReference type="Gene3D" id="3.30.980.10">
    <property type="entry name" value="Threonyl-trna Synthetase, Chain A, domain 2"/>
    <property type="match status" value="1"/>
</dbReference>
<keyword evidence="10" id="KW-0067">ATP-binding</keyword>
<comment type="cofactor">
    <cofactor evidence="1">
        <name>Zn(2+)</name>
        <dbReference type="ChEBI" id="CHEBI:29105"/>
    </cofactor>
</comment>
<dbReference type="InterPro" id="IPR018164">
    <property type="entry name" value="Ala-tRNA-synth_IIc_N"/>
</dbReference>
<dbReference type="InterPro" id="IPR018162">
    <property type="entry name" value="Ala-tRNA-ligase_IIc_anticod-bd"/>
</dbReference>
<dbReference type="Gene3D" id="2.40.30.130">
    <property type="match status" value="1"/>
</dbReference>
<dbReference type="GO" id="GO:0005829">
    <property type="term" value="C:cytosol"/>
    <property type="evidence" value="ECO:0007669"/>
    <property type="project" value="TreeGrafter"/>
</dbReference>
<keyword evidence="11" id="KW-0694">RNA-binding</keyword>
<comment type="similarity">
    <text evidence="2">Belongs to the class-II aminoacyl-tRNA synthetase family.</text>
</comment>
<keyword evidence="12" id="KW-0648">Protein biosynthesis</keyword>
<dbReference type="InterPro" id="IPR009000">
    <property type="entry name" value="Transl_B-barrel_sf"/>
</dbReference>
<evidence type="ECO:0000256" key="4">
    <source>
        <dbReference type="ARBA" id="ARBA00017959"/>
    </source>
</evidence>
<keyword evidence="13" id="KW-0030">Aminoacyl-tRNA synthetase</keyword>
<dbReference type="GO" id="GO:0002161">
    <property type="term" value="F:aminoacyl-tRNA deacylase activity"/>
    <property type="evidence" value="ECO:0007669"/>
    <property type="project" value="TreeGrafter"/>
</dbReference>
<dbReference type="EC" id="6.1.1.7" evidence="3"/>